<feature type="chain" id="PRO_5047125498" evidence="7">
    <location>
        <begin position="35"/>
        <end position="1122"/>
    </location>
</feature>
<feature type="active site" description="Charge relay system" evidence="5">
    <location>
        <position position="250"/>
    </location>
</feature>
<keyword evidence="4 5" id="KW-0720">Serine protease</keyword>
<dbReference type="Pfam" id="PF00082">
    <property type="entry name" value="Peptidase_S8"/>
    <property type="match status" value="1"/>
</dbReference>
<keyword evidence="3 5" id="KW-0378">Hydrolase</keyword>
<evidence type="ECO:0000256" key="1">
    <source>
        <dbReference type="ARBA" id="ARBA00011073"/>
    </source>
</evidence>
<dbReference type="PROSITE" id="PS51892">
    <property type="entry name" value="SUBTILASE"/>
    <property type="match status" value="1"/>
</dbReference>
<dbReference type="SUPFAM" id="SSF52743">
    <property type="entry name" value="Subtilisin-like"/>
    <property type="match status" value="1"/>
</dbReference>
<feature type="signal peptide" evidence="7">
    <location>
        <begin position="1"/>
        <end position="34"/>
    </location>
</feature>
<protein>
    <submittedName>
        <fullName evidence="9">S8 family serine peptidase</fullName>
    </submittedName>
</protein>
<keyword evidence="7" id="KW-0732">Signal</keyword>
<dbReference type="EMBL" id="BSBI01000001">
    <property type="protein sequence ID" value="GLF93239.1"/>
    <property type="molecule type" value="Genomic_DNA"/>
</dbReference>
<dbReference type="PROSITE" id="PS00137">
    <property type="entry name" value="SUBTILASE_HIS"/>
    <property type="match status" value="1"/>
</dbReference>
<feature type="domain" description="Peptidase S8/S53" evidence="8">
    <location>
        <begin position="241"/>
        <end position="507"/>
    </location>
</feature>
<dbReference type="PROSITE" id="PS00136">
    <property type="entry name" value="SUBTILASE_ASP"/>
    <property type="match status" value="1"/>
</dbReference>
<evidence type="ECO:0000313" key="10">
    <source>
        <dbReference type="Proteomes" id="UP001291653"/>
    </source>
</evidence>
<proteinExistence type="inferred from homology"/>
<evidence type="ECO:0000256" key="6">
    <source>
        <dbReference type="RuleBase" id="RU003355"/>
    </source>
</evidence>
<evidence type="ECO:0000256" key="2">
    <source>
        <dbReference type="ARBA" id="ARBA00022670"/>
    </source>
</evidence>
<accession>A0ABQ5NS91</accession>
<dbReference type="PROSITE" id="PS00138">
    <property type="entry name" value="SUBTILASE_SER"/>
    <property type="match status" value="1"/>
</dbReference>
<evidence type="ECO:0000256" key="7">
    <source>
        <dbReference type="SAM" id="SignalP"/>
    </source>
</evidence>
<evidence type="ECO:0000256" key="4">
    <source>
        <dbReference type="ARBA" id="ARBA00022825"/>
    </source>
</evidence>
<comment type="caution">
    <text evidence="9">The sequence shown here is derived from an EMBL/GenBank/DDBJ whole genome shotgun (WGS) entry which is preliminary data.</text>
</comment>
<reference evidence="9 10" key="1">
    <citation type="submission" date="2022-10" db="EMBL/GenBank/DDBJ databases">
        <title>Draft genome sequence of Streptomyces sp. YSPA8.</title>
        <authorList>
            <person name="Moriuchi R."/>
            <person name="Dohra H."/>
            <person name="Yamamura H."/>
            <person name="Kodani S."/>
        </authorList>
    </citation>
    <scope>NUCLEOTIDE SEQUENCE [LARGE SCALE GENOMIC DNA]</scope>
    <source>
        <strain evidence="9 10">YSPA8</strain>
    </source>
</reference>
<organism evidence="9 10">
    <name type="scientific">Streptomyces yaizuensis</name>
    <dbReference type="NCBI Taxonomy" id="2989713"/>
    <lineage>
        <taxon>Bacteria</taxon>
        <taxon>Bacillati</taxon>
        <taxon>Actinomycetota</taxon>
        <taxon>Actinomycetes</taxon>
        <taxon>Kitasatosporales</taxon>
        <taxon>Streptomycetaceae</taxon>
        <taxon>Streptomyces</taxon>
    </lineage>
</organism>
<dbReference type="InterPro" id="IPR017297">
    <property type="entry name" value="Peptidase_S8A_DPH-A"/>
</dbReference>
<feature type="active site" description="Charge relay system" evidence="5">
    <location>
        <position position="461"/>
    </location>
</feature>
<keyword evidence="2 5" id="KW-0645">Protease</keyword>
<keyword evidence="10" id="KW-1185">Reference proteome</keyword>
<dbReference type="InterPro" id="IPR023827">
    <property type="entry name" value="Peptidase_S8_Asp-AS"/>
</dbReference>
<comment type="similarity">
    <text evidence="1 5 6">Belongs to the peptidase S8 family.</text>
</comment>
<dbReference type="Gene3D" id="3.40.50.200">
    <property type="entry name" value="Peptidase S8/S53 domain"/>
    <property type="match status" value="1"/>
</dbReference>
<dbReference type="PRINTS" id="PR00723">
    <property type="entry name" value="SUBTILISIN"/>
</dbReference>
<gene>
    <name evidence="9" type="ORF">SYYSPA8_03100</name>
</gene>
<dbReference type="InterPro" id="IPR036852">
    <property type="entry name" value="Peptidase_S8/S53_dom_sf"/>
</dbReference>
<evidence type="ECO:0000259" key="8">
    <source>
        <dbReference type="Pfam" id="PF00082"/>
    </source>
</evidence>
<dbReference type="PANTHER" id="PTHR43806">
    <property type="entry name" value="PEPTIDASE S8"/>
    <property type="match status" value="1"/>
</dbReference>
<sequence length="1122" mass="116654">MFTTTRHGRGAVTVTTALAAAALVAGLTGTTTFANTTGPGGDGPTTVAAATARGGTATAGPHWVTLITGDRVAVDARGRVVSVDPARGREKIPVRSSTENGRAFVVPADAEQLIARGTLDRRLFDVTGLSTPESRRAYRKGLKVIVTYEGGDGPAARRSARGDAEVRRTLPSLNADALTIPERDAGALWDSLTRSGAGGARSTRTVFGVAKVWLDAVRTTQLDRSVAQVGAPKVWQAGYDGRGVTVAVLDTGVDKSHADLKGQVVGERNFSDSPDARDRDGHGTHVASTVAGTGARSGGKHKGVAPGARILSAKVLDDESLGEDSGIIAGMDWAVAQGADVINMSLGGRDQPGIDPLEAHVNKLSKETDVLFAIAAGNHGPDAGSLGSPGTADAALTVGAVDDTGRMASFSSRGPRAGDGAVKPDVTAPGVAVTAASARGSATAVQEGERPAGYVGISGTSMATPHVAGAAALLKQRHPSWSGERIKAVLTASAKDGGHSLFAQGAGQIAVDRALEQTVVSDGTGLSFGFHSWPHTDDKPVTRRITYRNLGTQDITLDLAVKAVDPKGRPSPAGLFALGAGQVTVPAGGTATVPLTADTRIGGTNDGTHTATVVATGGGQTVRTTAAVEREVESYALTLKHIGRDGKPGKDFTSVAHQLAGLGGETVKVAERRASATLRLPKGDYALISERFSHVPGFDSLIQPRLALTKNTTVTIDARRAKPVSIKIPDPKARSTGGTMTYLIGKGDRTVAWRFPFDPSRDDFRTAQLGPAQPTGVTVKQTFHGQWERRATQYNAVVGGTVKRLATGVNKRFKAADFAKISVHMGAAAKGKSGSTTVVSGLDRISHRPWDSFALPGTRTHYVATDGKRSPWSVNAVQATAGDEGWNETEFSSPARQYAAGDSHRVIIGRAVHSPMMDSYAGVFRHEDRIHVDVPLFSDAGNNAGESLYASARTTLHKGAERIRESAEPLSGRNGLAVDPEDAEYTLATSVKRNASVSRVGTRVDASWTFRSARPAGDEETRTPLSAVRFGAPVAMDGTVPAGRTVTFPVTVQGPAAGRGLKSLAVSVSYDGGKSWKKPAVTQGRVTLKNPAKGKSLALRGEVTDKKGGKASITVFDAYFGR</sequence>
<dbReference type="InterPro" id="IPR000209">
    <property type="entry name" value="Peptidase_S8/S53_dom"/>
</dbReference>
<evidence type="ECO:0000256" key="5">
    <source>
        <dbReference type="PROSITE-ProRule" id="PRU01240"/>
    </source>
</evidence>
<dbReference type="PANTHER" id="PTHR43806:SF11">
    <property type="entry name" value="CEREVISIN-RELATED"/>
    <property type="match status" value="1"/>
</dbReference>
<dbReference type="RefSeq" id="WP_323445324.1">
    <property type="nucleotide sequence ID" value="NZ_BSBI01000001.1"/>
</dbReference>
<dbReference type="PIRSF" id="PIRSF037854">
    <property type="entry name" value="Dihydropyridine_esterase"/>
    <property type="match status" value="1"/>
</dbReference>
<name>A0ABQ5NS91_9ACTN</name>
<dbReference type="Proteomes" id="UP001291653">
    <property type="component" value="Unassembled WGS sequence"/>
</dbReference>
<dbReference type="InterPro" id="IPR015500">
    <property type="entry name" value="Peptidase_S8_subtilisin-rel"/>
</dbReference>
<dbReference type="InterPro" id="IPR023828">
    <property type="entry name" value="Peptidase_S8_Ser-AS"/>
</dbReference>
<evidence type="ECO:0000256" key="3">
    <source>
        <dbReference type="ARBA" id="ARBA00022801"/>
    </source>
</evidence>
<feature type="active site" description="Charge relay system" evidence="5">
    <location>
        <position position="282"/>
    </location>
</feature>
<dbReference type="InterPro" id="IPR022398">
    <property type="entry name" value="Peptidase_S8_His-AS"/>
</dbReference>
<dbReference type="InterPro" id="IPR050131">
    <property type="entry name" value="Peptidase_S8_subtilisin-like"/>
</dbReference>
<evidence type="ECO:0000313" key="9">
    <source>
        <dbReference type="EMBL" id="GLF93239.1"/>
    </source>
</evidence>